<keyword evidence="3" id="KW-0677">Repeat</keyword>
<protein>
    <recommendedName>
        <fullName evidence="7">CDP-diacylglycerol--glycerol-3-phosphate 3-phosphatidyltransferase</fullName>
        <ecNumber evidence="7">2.7.8.5</ecNumber>
    </recommendedName>
</protein>
<dbReference type="GO" id="GO:0008444">
    <property type="term" value="F:CDP-diacylglycerol-glycerol-3-phosphate 3-phosphatidyltransferase activity"/>
    <property type="evidence" value="ECO:0007669"/>
    <property type="project" value="UniProtKB-EC"/>
</dbReference>
<evidence type="ECO:0000256" key="6">
    <source>
        <dbReference type="ARBA" id="ARBA00023264"/>
    </source>
</evidence>
<dbReference type="PANTHER" id="PTHR12586:SF1">
    <property type="entry name" value="CDP-DIACYLGLYCEROL--GLYCEROL-3-PHOSPHATE 3-PHOSPHATIDYLTRANSFERASE, MITOCHONDRIAL"/>
    <property type="match status" value="1"/>
</dbReference>
<dbReference type="VEuPathDB" id="MicrosporidiaDB:NAPIS_ORF01730"/>
<dbReference type="PANTHER" id="PTHR12586">
    <property type="entry name" value="CDP-DIACYLGLYCEROL--SERINE O-PHOSPHATIDYLTRANSFERASE"/>
    <property type="match status" value="1"/>
</dbReference>
<name>T0MI90_9MICR</name>
<dbReference type="Proteomes" id="UP000053780">
    <property type="component" value="Unassembled WGS sequence"/>
</dbReference>
<comment type="pathway">
    <text evidence="7">Phospholipid metabolism; phosphatidylglycerol biosynthesis; phosphatidylglycerol from CDP-diacylglycerol: step 1/2.</text>
</comment>
<comment type="catalytic activity">
    <reaction evidence="7">
        <text>a CDP-1,2-diacyl-sn-glycerol + sn-glycerol 3-phosphate = a 1,2-diacyl-sn-glycero-3-phospho-(1'-sn-glycero-3'-phosphate) + CMP + H(+)</text>
        <dbReference type="Rhea" id="RHEA:12593"/>
        <dbReference type="ChEBI" id="CHEBI:15378"/>
        <dbReference type="ChEBI" id="CHEBI:57597"/>
        <dbReference type="ChEBI" id="CHEBI:58332"/>
        <dbReference type="ChEBI" id="CHEBI:60110"/>
        <dbReference type="ChEBI" id="CHEBI:60377"/>
        <dbReference type="EC" id="2.7.8.5"/>
    </reaction>
</comment>
<sequence>MGIMSSLITKIYEYSAYYAIKICTKAKLFEFTMNGYSMHKKGIWAFKENFCVTIIGSTNLNRRSTERDEEHNFFILSSNNKTIKMFKNEIREILKNSIERKLTFFKFKKWEFITILIFYLFNFLF</sequence>
<keyword evidence="4 7" id="KW-0443">Lipid metabolism</keyword>
<dbReference type="InterPro" id="IPR016270">
    <property type="entry name" value="PGS1"/>
</dbReference>
<dbReference type="EC" id="2.7.8.5" evidence="7"/>
<evidence type="ECO:0000256" key="1">
    <source>
        <dbReference type="ARBA" id="ARBA00022516"/>
    </source>
</evidence>
<dbReference type="GO" id="GO:0032049">
    <property type="term" value="P:cardiolipin biosynthetic process"/>
    <property type="evidence" value="ECO:0007669"/>
    <property type="project" value="InterPro"/>
</dbReference>
<comment type="subcellular location">
    <subcellularLocation>
        <location evidence="7">Mitochondrion</location>
    </subcellularLocation>
</comment>
<keyword evidence="7" id="KW-0067">ATP-binding</keyword>
<evidence type="ECO:0000256" key="2">
    <source>
        <dbReference type="ARBA" id="ARBA00022679"/>
    </source>
</evidence>
<keyword evidence="5 7" id="KW-0594">Phospholipid biosynthesis</keyword>
<dbReference type="HOGENOM" id="CLU_1993250_0_0_1"/>
<keyword evidence="7" id="KW-0496">Mitochondrion</keyword>
<proteinExistence type="inferred from homology"/>
<dbReference type="Gene3D" id="3.30.870.10">
    <property type="entry name" value="Endonuclease Chain A"/>
    <property type="match status" value="1"/>
</dbReference>
<dbReference type="OrthoDB" id="10250191at2759"/>
<dbReference type="GO" id="GO:0005739">
    <property type="term" value="C:mitochondrion"/>
    <property type="evidence" value="ECO:0007669"/>
    <property type="project" value="UniProtKB-SubCell"/>
</dbReference>
<keyword evidence="1 7" id="KW-0444">Lipid biosynthesis</keyword>
<comment type="similarity">
    <text evidence="7">Belongs to the CDP-alcohol phosphatidyltransferase class-II family.</text>
</comment>
<dbReference type="GO" id="GO:0005524">
    <property type="term" value="F:ATP binding"/>
    <property type="evidence" value="ECO:0007669"/>
    <property type="project" value="UniProtKB-KW"/>
</dbReference>
<keyword evidence="10" id="KW-1185">Reference proteome</keyword>
<dbReference type="SUPFAM" id="SSF56024">
    <property type="entry name" value="Phospholipase D/nuclease"/>
    <property type="match status" value="1"/>
</dbReference>
<evidence type="ECO:0000259" key="8">
    <source>
        <dbReference type="Pfam" id="PF13091"/>
    </source>
</evidence>
<evidence type="ECO:0000256" key="3">
    <source>
        <dbReference type="ARBA" id="ARBA00022737"/>
    </source>
</evidence>
<feature type="domain" description="Phospholipase D-like" evidence="8">
    <location>
        <begin position="22"/>
        <end position="91"/>
    </location>
</feature>
<evidence type="ECO:0000256" key="7">
    <source>
        <dbReference type="RuleBase" id="RU365024"/>
    </source>
</evidence>
<evidence type="ECO:0000256" key="4">
    <source>
        <dbReference type="ARBA" id="ARBA00023098"/>
    </source>
</evidence>
<organism evidence="9 10">
    <name type="scientific">Vairimorpha apis BRL 01</name>
    <dbReference type="NCBI Taxonomy" id="1037528"/>
    <lineage>
        <taxon>Eukaryota</taxon>
        <taxon>Fungi</taxon>
        <taxon>Fungi incertae sedis</taxon>
        <taxon>Microsporidia</taxon>
        <taxon>Nosematidae</taxon>
        <taxon>Vairimorpha</taxon>
    </lineage>
</organism>
<evidence type="ECO:0000256" key="5">
    <source>
        <dbReference type="ARBA" id="ARBA00023209"/>
    </source>
</evidence>
<keyword evidence="2 7" id="KW-0808">Transferase</keyword>
<dbReference type="Pfam" id="PF13091">
    <property type="entry name" value="PLDc_2"/>
    <property type="match status" value="1"/>
</dbReference>
<comment type="function">
    <text evidence="7">Functions in the biosynthesis of the anionic phospholipids phosphatidylglycerol and cardiolipin.</text>
</comment>
<dbReference type="InterPro" id="IPR025202">
    <property type="entry name" value="PLD-like_dom"/>
</dbReference>
<accession>T0MI90</accession>
<dbReference type="AlphaFoldDB" id="T0MI90"/>
<evidence type="ECO:0000313" key="9">
    <source>
        <dbReference type="EMBL" id="EQB60700.1"/>
    </source>
</evidence>
<keyword evidence="6 7" id="KW-1208">Phospholipid metabolism</keyword>
<evidence type="ECO:0000313" key="10">
    <source>
        <dbReference type="Proteomes" id="UP000053780"/>
    </source>
</evidence>
<dbReference type="EMBL" id="KE647251">
    <property type="protein sequence ID" value="EQB60700.1"/>
    <property type="molecule type" value="Genomic_DNA"/>
</dbReference>
<keyword evidence="7" id="KW-0547">Nucleotide-binding</keyword>
<reference evidence="9 10" key="1">
    <citation type="journal article" date="2013" name="BMC Genomics">
        <title>Genome sequencing and comparative genomics of honey bee microsporidia, Nosema apis reveal novel insights into host-parasite interactions.</title>
        <authorList>
            <person name="Chen Yp."/>
            <person name="Pettis J.S."/>
            <person name="Zhao Y."/>
            <person name="Liu X."/>
            <person name="Tallon L.J."/>
            <person name="Sadzewicz L.D."/>
            <person name="Li R."/>
            <person name="Zheng H."/>
            <person name="Huang S."/>
            <person name="Zhang X."/>
            <person name="Hamilton M.C."/>
            <person name="Pernal S.F."/>
            <person name="Melathopoulos A.P."/>
            <person name="Yan X."/>
            <person name="Evans J.D."/>
        </authorList>
    </citation>
    <scope>NUCLEOTIDE SEQUENCE [LARGE SCALE GENOMIC DNA]</scope>
    <source>
        <strain evidence="9 10">BRL 01</strain>
    </source>
</reference>
<gene>
    <name evidence="9" type="ORF">NAPIS_ORF01730</name>
</gene>